<dbReference type="InterPro" id="IPR011011">
    <property type="entry name" value="Znf_FYVE_PHD"/>
</dbReference>
<dbReference type="SUPFAM" id="SSF52266">
    <property type="entry name" value="SGNH hydrolase"/>
    <property type="match status" value="1"/>
</dbReference>
<dbReference type="Gene3D" id="3.30.40.10">
    <property type="entry name" value="Zinc/RING finger domain, C3HC4 (zinc finger)"/>
    <property type="match status" value="1"/>
</dbReference>
<gene>
    <name evidence="2" type="ORF">HPB52_018513</name>
</gene>
<accession>A0A9D4T6B0</accession>
<dbReference type="SUPFAM" id="SSF57903">
    <property type="entry name" value="FYVE/PHD zinc finger"/>
    <property type="match status" value="1"/>
</dbReference>
<evidence type="ECO:0000256" key="1">
    <source>
        <dbReference type="SAM" id="MobiDB-lite"/>
    </source>
</evidence>
<proteinExistence type="predicted"/>
<comment type="caution">
    <text evidence="2">The sequence shown here is derived from an EMBL/GenBank/DDBJ whole genome shotgun (WGS) entry which is preliminary data.</text>
</comment>
<evidence type="ECO:0000313" key="3">
    <source>
        <dbReference type="Proteomes" id="UP000821837"/>
    </source>
</evidence>
<evidence type="ECO:0000313" key="2">
    <source>
        <dbReference type="EMBL" id="KAH7972899.1"/>
    </source>
</evidence>
<dbReference type="EMBL" id="JABSTV010001247">
    <property type="protein sequence ID" value="KAH7972899.1"/>
    <property type="molecule type" value="Genomic_DNA"/>
</dbReference>
<organism evidence="2 3">
    <name type="scientific">Rhipicephalus sanguineus</name>
    <name type="common">Brown dog tick</name>
    <name type="synonym">Ixodes sanguineus</name>
    <dbReference type="NCBI Taxonomy" id="34632"/>
    <lineage>
        <taxon>Eukaryota</taxon>
        <taxon>Metazoa</taxon>
        <taxon>Ecdysozoa</taxon>
        <taxon>Arthropoda</taxon>
        <taxon>Chelicerata</taxon>
        <taxon>Arachnida</taxon>
        <taxon>Acari</taxon>
        <taxon>Parasitiformes</taxon>
        <taxon>Ixodida</taxon>
        <taxon>Ixodoidea</taxon>
        <taxon>Ixodidae</taxon>
        <taxon>Rhipicephalinae</taxon>
        <taxon>Rhipicephalus</taxon>
        <taxon>Rhipicephalus</taxon>
    </lineage>
</organism>
<protein>
    <submittedName>
        <fullName evidence="2">Uncharacterized protein</fullName>
    </submittedName>
</protein>
<feature type="compositionally biased region" description="Polar residues" evidence="1">
    <location>
        <begin position="221"/>
        <end position="231"/>
    </location>
</feature>
<feature type="compositionally biased region" description="Polar residues" evidence="1">
    <location>
        <begin position="142"/>
        <end position="151"/>
    </location>
</feature>
<dbReference type="InterPro" id="IPR036514">
    <property type="entry name" value="SGNH_hydro_sf"/>
</dbReference>
<dbReference type="Proteomes" id="UP000821837">
    <property type="component" value="Chromosome 11"/>
</dbReference>
<dbReference type="AlphaFoldDB" id="A0A9D4T6B0"/>
<dbReference type="Gene3D" id="3.40.50.1110">
    <property type="entry name" value="SGNH hydrolase"/>
    <property type="match status" value="1"/>
</dbReference>
<dbReference type="InterPro" id="IPR013083">
    <property type="entry name" value="Znf_RING/FYVE/PHD"/>
</dbReference>
<reference evidence="2" key="2">
    <citation type="submission" date="2021-09" db="EMBL/GenBank/DDBJ databases">
        <authorList>
            <person name="Jia N."/>
            <person name="Wang J."/>
            <person name="Shi W."/>
            <person name="Du L."/>
            <person name="Sun Y."/>
            <person name="Zhan W."/>
            <person name="Jiang J."/>
            <person name="Wang Q."/>
            <person name="Zhang B."/>
            <person name="Ji P."/>
            <person name="Sakyi L.B."/>
            <person name="Cui X."/>
            <person name="Yuan T."/>
            <person name="Jiang B."/>
            <person name="Yang W."/>
            <person name="Lam T.T.-Y."/>
            <person name="Chang Q."/>
            <person name="Ding S."/>
            <person name="Wang X."/>
            <person name="Zhu J."/>
            <person name="Ruan X."/>
            <person name="Zhao L."/>
            <person name="Wei J."/>
            <person name="Que T."/>
            <person name="Du C."/>
            <person name="Cheng J."/>
            <person name="Dai P."/>
            <person name="Han X."/>
            <person name="Huang E."/>
            <person name="Gao Y."/>
            <person name="Liu J."/>
            <person name="Shao H."/>
            <person name="Ye R."/>
            <person name="Li L."/>
            <person name="Wei W."/>
            <person name="Wang X."/>
            <person name="Wang C."/>
            <person name="Huo Q."/>
            <person name="Li W."/>
            <person name="Guo W."/>
            <person name="Chen H."/>
            <person name="Chen S."/>
            <person name="Zhou L."/>
            <person name="Zhou L."/>
            <person name="Ni X."/>
            <person name="Tian J."/>
            <person name="Zhou Y."/>
            <person name="Sheng Y."/>
            <person name="Liu T."/>
            <person name="Pan Y."/>
            <person name="Xia L."/>
            <person name="Li J."/>
            <person name="Zhao F."/>
            <person name="Cao W."/>
        </authorList>
    </citation>
    <scope>NUCLEOTIDE SEQUENCE</scope>
    <source>
        <strain evidence="2">Rsan-2018</strain>
        <tissue evidence="2">Larvae</tissue>
    </source>
</reference>
<reference evidence="2" key="1">
    <citation type="journal article" date="2020" name="Cell">
        <title>Large-Scale Comparative Analyses of Tick Genomes Elucidate Their Genetic Diversity and Vector Capacities.</title>
        <authorList>
            <consortium name="Tick Genome and Microbiome Consortium (TIGMIC)"/>
            <person name="Jia N."/>
            <person name="Wang J."/>
            <person name="Shi W."/>
            <person name="Du L."/>
            <person name="Sun Y."/>
            <person name="Zhan W."/>
            <person name="Jiang J.F."/>
            <person name="Wang Q."/>
            <person name="Zhang B."/>
            <person name="Ji P."/>
            <person name="Bell-Sakyi L."/>
            <person name="Cui X.M."/>
            <person name="Yuan T.T."/>
            <person name="Jiang B.G."/>
            <person name="Yang W.F."/>
            <person name="Lam T.T."/>
            <person name="Chang Q.C."/>
            <person name="Ding S.J."/>
            <person name="Wang X.J."/>
            <person name="Zhu J.G."/>
            <person name="Ruan X.D."/>
            <person name="Zhao L."/>
            <person name="Wei J.T."/>
            <person name="Ye R.Z."/>
            <person name="Que T.C."/>
            <person name="Du C.H."/>
            <person name="Zhou Y.H."/>
            <person name="Cheng J.X."/>
            <person name="Dai P.F."/>
            <person name="Guo W.B."/>
            <person name="Han X.H."/>
            <person name="Huang E.J."/>
            <person name="Li L.F."/>
            <person name="Wei W."/>
            <person name="Gao Y.C."/>
            <person name="Liu J.Z."/>
            <person name="Shao H.Z."/>
            <person name="Wang X."/>
            <person name="Wang C.C."/>
            <person name="Yang T.C."/>
            <person name="Huo Q.B."/>
            <person name="Li W."/>
            <person name="Chen H.Y."/>
            <person name="Chen S.E."/>
            <person name="Zhou L.G."/>
            <person name="Ni X.B."/>
            <person name="Tian J.H."/>
            <person name="Sheng Y."/>
            <person name="Liu T."/>
            <person name="Pan Y.S."/>
            <person name="Xia L.Y."/>
            <person name="Li J."/>
            <person name="Zhao F."/>
            <person name="Cao W.C."/>
        </authorList>
    </citation>
    <scope>NUCLEOTIDE SEQUENCE</scope>
    <source>
        <strain evidence="2">Rsan-2018</strain>
    </source>
</reference>
<keyword evidence="3" id="KW-1185">Reference proteome</keyword>
<name>A0A9D4T6B0_RHISA</name>
<feature type="region of interest" description="Disordered" evidence="1">
    <location>
        <begin position="90"/>
        <end position="259"/>
    </location>
</feature>
<sequence length="514" mass="56165">MPRSQNRKAKQDDGDTMVQCNKCRRWAYFEETSFESEQDAAEAPGFFCLHCNNYETVQAKVAELEASLLALRSTVEHLRAGGVDLKQQLEHEDEESTCITVTSLPVENGHNEPGAVTEQGKEPHAGLPSTHTATEGAHAAPQSYQRNSNEAIPSATHATRHRRGDTQGADAGTDDEAAGHTLGTQSQDAVRLSPPPSPSNPGASKQQSNDGKEKGPKATQHPRTTGSSQDGSKAHESQQPGDARKTRKKQNTASGRTPHVILICGDDNTPRIAAALRHQLSSNVWVKTRVAKGGTIAAATRVMRRCWEREGQDIRLVVFHAGHRDSLKGSQSEDDMQVLRDQLASTAAGFVICSVPESEAYGKEAHARAILLNARLKQLCSTPNPEFLDTSKVLEEKCGLNKEKSLYTDEAILPGGLVQGYYPGMVQAPPGYSHQHGGAPLPYSRVHPPQEEPRMMIAHSPIPCQQTYMPPPPTAQQAKSLHPRAHGDIYQIVRDMVRQHMLTYGMVRNLDRPN</sequence>